<gene>
    <name evidence="1" type="ORF">SAMN04490220_1111</name>
</gene>
<dbReference type="AlphaFoldDB" id="A0A1H4QTR7"/>
<protein>
    <submittedName>
        <fullName evidence="1">Uncharacterized protein</fullName>
    </submittedName>
</protein>
<sequence>MPNPSTAAKRVTLFVTRRGAQPMFTPTAAAGELKPHLLDADNLREAAVLTSRLSQEPDTSFPLTLLRIDTTGKPESANQSAIPFPASPRLLAGLIADAVTTGVADGAVIRMADNPPIPHQLRTEVAAHLDQAGFTVSFYIPGWVLEDEDSLRSAG</sequence>
<dbReference type="Proteomes" id="UP000183407">
    <property type="component" value="Unassembled WGS sequence"/>
</dbReference>
<evidence type="ECO:0000313" key="2">
    <source>
        <dbReference type="Proteomes" id="UP000183407"/>
    </source>
</evidence>
<organism evidence="1 2">
    <name type="scientific">Rhodococcus jostii</name>
    <dbReference type="NCBI Taxonomy" id="132919"/>
    <lineage>
        <taxon>Bacteria</taxon>
        <taxon>Bacillati</taxon>
        <taxon>Actinomycetota</taxon>
        <taxon>Actinomycetes</taxon>
        <taxon>Mycobacteriales</taxon>
        <taxon>Nocardiaceae</taxon>
        <taxon>Rhodococcus</taxon>
    </lineage>
</organism>
<evidence type="ECO:0000313" key="1">
    <source>
        <dbReference type="EMBL" id="SEC22884.1"/>
    </source>
</evidence>
<reference evidence="2" key="1">
    <citation type="submission" date="2016-10" db="EMBL/GenBank/DDBJ databases">
        <authorList>
            <person name="Varghese N."/>
        </authorList>
    </citation>
    <scope>NUCLEOTIDE SEQUENCE [LARGE SCALE GENOMIC DNA]</scope>
    <source>
        <strain evidence="2">DSM 44719</strain>
    </source>
</reference>
<accession>A0A1H4QTR7</accession>
<dbReference type="EMBL" id="FNTL01000004">
    <property type="protein sequence ID" value="SEC22884.1"/>
    <property type="molecule type" value="Genomic_DNA"/>
</dbReference>
<proteinExistence type="predicted"/>
<name>A0A1H4QTR7_RHOJO</name>